<dbReference type="EMBL" id="BAEO01000062">
    <property type="protein sequence ID" value="GAC21523.1"/>
    <property type="molecule type" value="Genomic_DNA"/>
</dbReference>
<comment type="caution">
    <text evidence="2">The sequence shown here is derived from an EMBL/GenBank/DDBJ whole genome shotgun (WGS) entry which is preliminary data.</text>
</comment>
<sequence>MKNQISIIYRFSLCSEAFFFSVVRTLFVVLSTTEKLGCLAGGYWLAGMAEIRMQCLSSPFSMPSY</sequence>
<dbReference type="Proteomes" id="UP000006327">
    <property type="component" value="Unassembled WGS sequence"/>
</dbReference>
<organism evidence="2 3">
    <name type="scientific">Paraglaciecola arctica BSs20135</name>
    <dbReference type="NCBI Taxonomy" id="493475"/>
    <lineage>
        <taxon>Bacteria</taxon>
        <taxon>Pseudomonadati</taxon>
        <taxon>Pseudomonadota</taxon>
        <taxon>Gammaproteobacteria</taxon>
        <taxon>Alteromonadales</taxon>
        <taxon>Alteromonadaceae</taxon>
        <taxon>Paraglaciecola</taxon>
    </lineage>
</organism>
<evidence type="ECO:0000313" key="2">
    <source>
        <dbReference type="EMBL" id="GAC21523.1"/>
    </source>
</evidence>
<accession>K6YXP4</accession>
<keyword evidence="3" id="KW-1185">Reference proteome</keyword>
<proteinExistence type="predicted"/>
<evidence type="ECO:0000256" key="1">
    <source>
        <dbReference type="SAM" id="Phobius"/>
    </source>
</evidence>
<evidence type="ECO:0000313" key="3">
    <source>
        <dbReference type="Proteomes" id="UP000006327"/>
    </source>
</evidence>
<protein>
    <submittedName>
        <fullName evidence="2">Uncharacterized protein</fullName>
    </submittedName>
</protein>
<name>K6YXP4_9ALTE</name>
<keyword evidence="1" id="KW-0472">Membrane</keyword>
<dbReference type="AlphaFoldDB" id="K6YXP4"/>
<keyword evidence="1" id="KW-0812">Transmembrane</keyword>
<keyword evidence="1" id="KW-1133">Transmembrane helix</keyword>
<feature type="transmembrane region" description="Helical" evidence="1">
    <location>
        <begin position="7"/>
        <end position="30"/>
    </location>
</feature>
<reference evidence="2 3" key="1">
    <citation type="journal article" date="2017" name="Antonie Van Leeuwenhoek">
        <title>Rhizobium rhizosphaerae sp. nov., a novel species isolated from rice rhizosphere.</title>
        <authorList>
            <person name="Zhao J.J."/>
            <person name="Zhang J."/>
            <person name="Zhang R.J."/>
            <person name="Zhang C.W."/>
            <person name="Yin H.Q."/>
            <person name="Zhang X.X."/>
        </authorList>
    </citation>
    <scope>NUCLEOTIDE SEQUENCE [LARGE SCALE GENOMIC DNA]</scope>
    <source>
        <strain evidence="2 3">BSs20135</strain>
    </source>
</reference>
<gene>
    <name evidence="2" type="ORF">GARC_4581</name>
</gene>